<reference evidence="1 2" key="1">
    <citation type="submission" date="2019-11" db="EMBL/GenBank/DDBJ databases">
        <title>The genome sequence of Methylocystis heyeri.</title>
        <authorList>
            <person name="Oshkin I.Y."/>
            <person name="Miroshnikov K."/>
            <person name="Dedysh S.N."/>
        </authorList>
    </citation>
    <scope>NUCLEOTIDE SEQUENCE [LARGE SCALE GENOMIC DNA]</scope>
    <source>
        <strain evidence="1 2">H2</strain>
    </source>
</reference>
<dbReference type="OrthoDB" id="8444388at2"/>
<organism evidence="1 2">
    <name type="scientific">Methylocystis heyeri</name>
    <dbReference type="NCBI Taxonomy" id="391905"/>
    <lineage>
        <taxon>Bacteria</taxon>
        <taxon>Pseudomonadati</taxon>
        <taxon>Pseudomonadota</taxon>
        <taxon>Alphaproteobacteria</taxon>
        <taxon>Hyphomicrobiales</taxon>
        <taxon>Methylocystaceae</taxon>
        <taxon>Methylocystis</taxon>
    </lineage>
</organism>
<sequence>MVALRAAMQTVVLIAFLAGVFLLGKAFRAGGLSGMEETTPFNLGIEAERLNATLPEMVSAGVRLDETRAGPGNSFIYLYTILDGDRVKEVRDNRAGLDALTAQLHDRVCSMMPAFRDHGAVVTYSLRDGAGKAIADIRINPMDC</sequence>
<dbReference type="EMBL" id="CP046052">
    <property type="protein sequence ID" value="QGM46551.1"/>
    <property type="molecule type" value="Genomic_DNA"/>
</dbReference>
<dbReference type="AlphaFoldDB" id="A0A6B8KHQ7"/>
<gene>
    <name evidence="1" type="ORF">H2LOC_013085</name>
</gene>
<dbReference type="Proteomes" id="UP000309061">
    <property type="component" value="Chromosome"/>
</dbReference>
<protein>
    <submittedName>
        <fullName evidence="1">Uncharacterized protein</fullName>
    </submittedName>
</protein>
<proteinExistence type="predicted"/>
<dbReference type="RefSeq" id="WP_136496783.1">
    <property type="nucleotide sequence ID" value="NZ_CP046052.1"/>
</dbReference>
<name>A0A6B8KHQ7_9HYPH</name>
<keyword evidence="2" id="KW-1185">Reference proteome</keyword>
<accession>A0A6B8KHQ7</accession>
<dbReference type="KEGG" id="mhey:H2LOC_013085"/>
<evidence type="ECO:0000313" key="1">
    <source>
        <dbReference type="EMBL" id="QGM46551.1"/>
    </source>
</evidence>
<evidence type="ECO:0000313" key="2">
    <source>
        <dbReference type="Proteomes" id="UP000309061"/>
    </source>
</evidence>